<dbReference type="AlphaFoldDB" id="A0A9Q9IE79"/>
<dbReference type="GO" id="GO:0016887">
    <property type="term" value="F:ATP hydrolysis activity"/>
    <property type="evidence" value="ECO:0007669"/>
    <property type="project" value="InterPro"/>
</dbReference>
<dbReference type="PANTHER" id="PTHR24221:SF654">
    <property type="entry name" value="ATP-BINDING CASSETTE SUB-FAMILY B MEMBER 6"/>
    <property type="match status" value="1"/>
</dbReference>
<organism evidence="14 15">
    <name type="scientific">Dactylosporangium aurantiacum</name>
    <dbReference type="NCBI Taxonomy" id="35754"/>
    <lineage>
        <taxon>Bacteria</taxon>
        <taxon>Bacillati</taxon>
        <taxon>Actinomycetota</taxon>
        <taxon>Actinomycetes</taxon>
        <taxon>Micromonosporales</taxon>
        <taxon>Micromonosporaceae</taxon>
        <taxon>Dactylosporangium</taxon>
    </lineage>
</organism>
<evidence type="ECO:0000259" key="12">
    <source>
        <dbReference type="PROSITE" id="PS50893"/>
    </source>
</evidence>
<feature type="transmembrane region" description="Helical" evidence="11">
    <location>
        <begin position="249"/>
        <end position="268"/>
    </location>
</feature>
<dbReference type="InterPro" id="IPR039421">
    <property type="entry name" value="Type_1_exporter"/>
</dbReference>
<dbReference type="GO" id="GO:0005886">
    <property type="term" value="C:plasma membrane"/>
    <property type="evidence" value="ECO:0007669"/>
    <property type="project" value="UniProtKB-SubCell"/>
</dbReference>
<dbReference type="Proteomes" id="UP001058003">
    <property type="component" value="Chromosome"/>
</dbReference>
<keyword evidence="3" id="KW-1003">Cell membrane</keyword>
<dbReference type="PANTHER" id="PTHR24221">
    <property type="entry name" value="ATP-BINDING CASSETTE SUB-FAMILY B"/>
    <property type="match status" value="1"/>
</dbReference>
<feature type="transmembrane region" description="Helical" evidence="11">
    <location>
        <begin position="48"/>
        <end position="73"/>
    </location>
</feature>
<feature type="domain" description="ABC transmembrane type-1" evidence="13">
    <location>
        <begin position="24"/>
        <end position="295"/>
    </location>
</feature>
<keyword evidence="8 11" id="KW-1133">Transmembrane helix</keyword>
<evidence type="ECO:0000256" key="7">
    <source>
        <dbReference type="ARBA" id="ARBA00022840"/>
    </source>
</evidence>
<dbReference type="GO" id="GO:0005524">
    <property type="term" value="F:ATP binding"/>
    <property type="evidence" value="ECO:0007669"/>
    <property type="project" value="UniProtKB-KW"/>
</dbReference>
<sequence length="603" mass="62972">MTGRVAAALALAWRARPALLAGYVAARLLAGALPAVAAWLTKVAIDRVVAGGASAAVLPVAGALAAAGLLAALGPPVLRYAQAELGRGVAVIAKDRLYAAVGRFTLLRTLEDPAFRDRLRLAEQAGNGGPGQVVDSVLGVAQAAVTLAGLAGALVAVSPWLAGGLVAAAVPALVAELRLSRRRAALTYTLSPAERRELFYSDLLTDLSAAKEIRLFGAGALLRHRMLAELRTVNAGHRRLDRAELGSQVALAALSAVLAGAAVIWTLVAAAGGTLSAGDVGAVVLAVAGVQAALSGGVQHLALAHHAGLLFDHYRELLAAPADEPAGPTVSAGGPRVGESGIVLDDVWFRYAEDQPWVLRGVTATVAPGAAVAVVGENGSGKSTLVKLLCRFYDPTRGAIRWDGTDLRDLPADELRRRIAAVFQDFMSYELTAAENIALGDADGRTDLDTDPARLAEPARRAGIHDTLLALPGGYDTLLSRTFVDYDRPDGVLLSGGQWQRLALARALLRGRRDLLILDEPSSGLDAEAEHRIHRMIAAHRAGRTSVLISHRLNTVRDADRILVLAGGRIAETGTHEELMAAGGRYADLFRLQASGYQLDPAS</sequence>
<gene>
    <name evidence="14" type="ORF">Daura_29475</name>
</gene>
<dbReference type="RefSeq" id="WP_033358097.1">
    <property type="nucleotide sequence ID" value="NZ_CP073767.1"/>
</dbReference>
<reference evidence="14" key="1">
    <citation type="submission" date="2021-04" db="EMBL/GenBank/DDBJ databases">
        <title>Dactylosporangium aurantiacum NRRL B-8018 full assembly.</title>
        <authorList>
            <person name="Hartkoorn R.C."/>
            <person name="Beaudoing E."/>
            <person name="Hot D."/>
        </authorList>
    </citation>
    <scope>NUCLEOTIDE SEQUENCE</scope>
    <source>
        <strain evidence="14">NRRL B-8018</strain>
    </source>
</reference>
<evidence type="ECO:0000256" key="11">
    <source>
        <dbReference type="SAM" id="Phobius"/>
    </source>
</evidence>
<dbReference type="InterPro" id="IPR017871">
    <property type="entry name" value="ABC_transporter-like_CS"/>
</dbReference>
<evidence type="ECO:0000256" key="10">
    <source>
        <dbReference type="ARBA" id="ARBA00023455"/>
    </source>
</evidence>
<evidence type="ECO:0000256" key="1">
    <source>
        <dbReference type="ARBA" id="ARBA00004429"/>
    </source>
</evidence>
<feature type="domain" description="ABC transporter" evidence="12">
    <location>
        <begin position="342"/>
        <end position="592"/>
    </location>
</feature>
<dbReference type="PROSITE" id="PS00211">
    <property type="entry name" value="ABC_TRANSPORTER_1"/>
    <property type="match status" value="1"/>
</dbReference>
<feature type="transmembrane region" description="Helical" evidence="11">
    <location>
        <begin position="20"/>
        <end position="41"/>
    </location>
</feature>
<evidence type="ECO:0000313" key="14">
    <source>
        <dbReference type="EMBL" id="UWZ50925.1"/>
    </source>
</evidence>
<evidence type="ECO:0000256" key="6">
    <source>
        <dbReference type="ARBA" id="ARBA00022741"/>
    </source>
</evidence>
<dbReference type="PROSITE" id="PS50893">
    <property type="entry name" value="ABC_TRANSPORTER_2"/>
    <property type="match status" value="1"/>
</dbReference>
<dbReference type="SUPFAM" id="SSF90123">
    <property type="entry name" value="ABC transporter transmembrane region"/>
    <property type="match status" value="1"/>
</dbReference>
<dbReference type="KEGG" id="daur:Daura_29475"/>
<keyword evidence="5 11" id="KW-0812">Transmembrane</keyword>
<feature type="transmembrane region" description="Helical" evidence="11">
    <location>
        <begin position="147"/>
        <end position="174"/>
    </location>
</feature>
<dbReference type="InterPro" id="IPR011527">
    <property type="entry name" value="ABC1_TM_dom"/>
</dbReference>
<dbReference type="InterPro" id="IPR003439">
    <property type="entry name" value="ABC_transporter-like_ATP-bd"/>
</dbReference>
<keyword evidence="15" id="KW-1185">Reference proteome</keyword>
<keyword evidence="4" id="KW-0997">Cell inner membrane</keyword>
<dbReference type="Gene3D" id="3.40.50.300">
    <property type="entry name" value="P-loop containing nucleotide triphosphate hydrolases"/>
    <property type="match status" value="1"/>
</dbReference>
<comment type="subcellular location">
    <subcellularLocation>
        <location evidence="1">Cell inner membrane</location>
        <topology evidence="1">Multi-pass membrane protein</topology>
    </subcellularLocation>
</comment>
<dbReference type="FunFam" id="3.40.50.300:FF:000221">
    <property type="entry name" value="Multidrug ABC transporter ATP-binding protein"/>
    <property type="match status" value="1"/>
</dbReference>
<dbReference type="GO" id="GO:0140359">
    <property type="term" value="F:ABC-type transporter activity"/>
    <property type="evidence" value="ECO:0007669"/>
    <property type="project" value="InterPro"/>
</dbReference>
<keyword evidence="7 14" id="KW-0067">ATP-binding</keyword>
<evidence type="ECO:0000313" key="15">
    <source>
        <dbReference type="Proteomes" id="UP001058003"/>
    </source>
</evidence>
<keyword evidence="6" id="KW-0547">Nucleotide-binding</keyword>
<keyword evidence="9 11" id="KW-0472">Membrane</keyword>
<evidence type="ECO:0000256" key="9">
    <source>
        <dbReference type="ARBA" id="ARBA00023136"/>
    </source>
</evidence>
<dbReference type="InterPro" id="IPR027417">
    <property type="entry name" value="P-loop_NTPase"/>
</dbReference>
<dbReference type="GO" id="GO:0034040">
    <property type="term" value="F:ATPase-coupled lipid transmembrane transporter activity"/>
    <property type="evidence" value="ECO:0007669"/>
    <property type="project" value="TreeGrafter"/>
</dbReference>
<proteinExistence type="inferred from homology"/>
<accession>A0A9Q9IE79</accession>
<dbReference type="EMBL" id="CP073767">
    <property type="protein sequence ID" value="UWZ50925.1"/>
    <property type="molecule type" value="Genomic_DNA"/>
</dbReference>
<evidence type="ECO:0000256" key="8">
    <source>
        <dbReference type="ARBA" id="ARBA00022989"/>
    </source>
</evidence>
<dbReference type="Gene3D" id="1.20.1560.10">
    <property type="entry name" value="ABC transporter type 1, transmembrane domain"/>
    <property type="match status" value="1"/>
</dbReference>
<evidence type="ECO:0000256" key="5">
    <source>
        <dbReference type="ARBA" id="ARBA00022692"/>
    </source>
</evidence>
<comment type="similarity">
    <text evidence="10">Belongs to the ABC transporter superfamily. Siderophore-Fe(3+) uptake transporter (SIUT) (TC 3.A.1.21) family.</text>
</comment>
<dbReference type="Pfam" id="PF00005">
    <property type="entry name" value="ABC_tran"/>
    <property type="match status" value="1"/>
</dbReference>
<evidence type="ECO:0000256" key="3">
    <source>
        <dbReference type="ARBA" id="ARBA00022475"/>
    </source>
</evidence>
<evidence type="ECO:0000256" key="2">
    <source>
        <dbReference type="ARBA" id="ARBA00022448"/>
    </source>
</evidence>
<dbReference type="SMART" id="SM00382">
    <property type="entry name" value="AAA"/>
    <property type="match status" value="1"/>
</dbReference>
<keyword evidence="2" id="KW-0813">Transport</keyword>
<dbReference type="PROSITE" id="PS50929">
    <property type="entry name" value="ABC_TM1F"/>
    <property type="match status" value="1"/>
</dbReference>
<evidence type="ECO:0000256" key="4">
    <source>
        <dbReference type="ARBA" id="ARBA00022519"/>
    </source>
</evidence>
<dbReference type="OrthoDB" id="9806127at2"/>
<dbReference type="InterPro" id="IPR003593">
    <property type="entry name" value="AAA+_ATPase"/>
</dbReference>
<name>A0A9Q9IE79_9ACTN</name>
<dbReference type="InterPro" id="IPR036640">
    <property type="entry name" value="ABC1_TM_sf"/>
</dbReference>
<evidence type="ECO:0000259" key="13">
    <source>
        <dbReference type="PROSITE" id="PS50929"/>
    </source>
</evidence>
<dbReference type="SUPFAM" id="SSF52540">
    <property type="entry name" value="P-loop containing nucleoside triphosphate hydrolases"/>
    <property type="match status" value="1"/>
</dbReference>
<protein>
    <submittedName>
        <fullName evidence="14">ABC transporter ATP-binding protein</fullName>
    </submittedName>
</protein>